<protein>
    <submittedName>
        <fullName evidence="12">Peptidase domain-containing ABC transporter</fullName>
    </submittedName>
</protein>
<dbReference type="Gene3D" id="1.20.1560.10">
    <property type="entry name" value="ABC transporter type 1, transmembrane domain"/>
    <property type="match status" value="1"/>
</dbReference>
<name>A0ABY8BFJ9_9BURK</name>
<gene>
    <name evidence="12" type="ORF">PX653_08025</name>
</gene>
<keyword evidence="3 8" id="KW-0812">Transmembrane</keyword>
<dbReference type="InterPro" id="IPR039421">
    <property type="entry name" value="Type_1_exporter"/>
</dbReference>
<evidence type="ECO:0000256" key="5">
    <source>
        <dbReference type="ARBA" id="ARBA00022840"/>
    </source>
</evidence>
<dbReference type="PROSITE" id="PS00211">
    <property type="entry name" value="ABC_TRANSPORTER_1"/>
    <property type="match status" value="1"/>
</dbReference>
<feature type="transmembrane region" description="Helical" evidence="8">
    <location>
        <begin position="193"/>
        <end position="215"/>
    </location>
</feature>
<dbReference type="CDD" id="cd18567">
    <property type="entry name" value="ABC_6TM_CvaB_RaxB_like"/>
    <property type="match status" value="1"/>
</dbReference>
<evidence type="ECO:0000256" key="1">
    <source>
        <dbReference type="ARBA" id="ARBA00004651"/>
    </source>
</evidence>
<dbReference type="Proteomes" id="UP001216510">
    <property type="component" value="Chromosome"/>
</dbReference>
<dbReference type="InterPro" id="IPR003593">
    <property type="entry name" value="AAA+_ATPase"/>
</dbReference>
<dbReference type="InterPro" id="IPR036640">
    <property type="entry name" value="ABC1_TM_sf"/>
</dbReference>
<keyword evidence="5" id="KW-0067">ATP-binding</keyword>
<dbReference type="RefSeq" id="WP_277417367.1">
    <property type="nucleotide sequence ID" value="NZ_CP119083.1"/>
</dbReference>
<reference evidence="12 13" key="1">
    <citation type="submission" date="2023-02" db="EMBL/GenBank/DDBJ databases">
        <title>Gemone sequence of Telluria chitinolytica ACM 3522T.</title>
        <authorList>
            <person name="Frediansyah A."/>
            <person name="Miess H."/>
            <person name="Gross H."/>
        </authorList>
    </citation>
    <scope>NUCLEOTIDE SEQUENCE [LARGE SCALE GENOMIC DNA]</scope>
    <source>
        <strain evidence="12 13">ACM 3522</strain>
    </source>
</reference>
<dbReference type="Pfam" id="PF03412">
    <property type="entry name" value="Peptidase_C39"/>
    <property type="match status" value="1"/>
</dbReference>
<dbReference type="InterPro" id="IPR011527">
    <property type="entry name" value="ABC1_TM_dom"/>
</dbReference>
<keyword evidence="13" id="KW-1185">Reference proteome</keyword>
<evidence type="ECO:0000256" key="6">
    <source>
        <dbReference type="ARBA" id="ARBA00022989"/>
    </source>
</evidence>
<feature type="domain" description="ABC transmembrane type-1" evidence="10">
    <location>
        <begin position="171"/>
        <end position="447"/>
    </location>
</feature>
<feature type="transmembrane region" description="Helical" evidence="8">
    <location>
        <begin position="304"/>
        <end position="321"/>
    </location>
</feature>
<keyword evidence="7 8" id="KW-0472">Membrane</keyword>
<evidence type="ECO:0000313" key="13">
    <source>
        <dbReference type="Proteomes" id="UP001216510"/>
    </source>
</evidence>
<feature type="domain" description="ABC transporter" evidence="9">
    <location>
        <begin position="478"/>
        <end position="704"/>
    </location>
</feature>
<dbReference type="InterPro" id="IPR005074">
    <property type="entry name" value="Peptidase_C39"/>
</dbReference>
<dbReference type="SUPFAM" id="SSF90123">
    <property type="entry name" value="ABC transporter transmembrane region"/>
    <property type="match status" value="1"/>
</dbReference>
<keyword evidence="4" id="KW-0547">Nucleotide-binding</keyword>
<keyword evidence="2" id="KW-1003">Cell membrane</keyword>
<dbReference type="PROSITE" id="PS50990">
    <property type="entry name" value="PEPTIDASE_C39"/>
    <property type="match status" value="1"/>
</dbReference>
<evidence type="ECO:0000256" key="7">
    <source>
        <dbReference type="ARBA" id="ARBA00023136"/>
    </source>
</evidence>
<sequence length="704" mass="77975">MLNFQFKKAVPVILQAEASECALACVAMVTSYYGFHTNLTELRKSFSISLKGVALDRVVSIVDQLGMSSRAVKADLDELPQLRLPAILHWNRNHFVVLTSISKAGAKIIDPAIGPIRLSISQVSEHYTGIALELTPGLDFRRKVAPGQIAIRPLIGRVVGLKRGVLQMAGLAIVMEIFALLPPMMTQWITDEALISGNAGLLSTLCIGMALIPIINATISAVRTWTAIYISTNFNMQWAANVMGHMLKLPIEYFERRHIGDIVSRFQAIKTIENTITHTSIDAILDGVLVVGMLAMMFVYNKNLTLVSLGAVLVYIVFRWIRYDAEKNAETGVVAKVAAEQSYFLESIRGVRSIKMLNRQRERRDGWVQHSVEALNARLILQKMSLLFMTCWAYISALEKALIFWLGASAVIEKSMSLGMLFAFISYKDQFTLRANNLINCFVEFKMLSVSTERLADIVLTEKEKEGGRCTVPEDLTLEIRNLSFRYAPGEPNVVNIEYLKIAPGECLAITGASGCGKTTLLKIMQGIIRPDIGDLTLGGVPVEKIGVESYRETFATVMQDDHLFAGSIYDNICFFDSSASVDWVEECAKAANIHDEIGKMTMGYHTLVGDMGTVLSGGQKQRILLARALFRKPKILFLDEATSHLDGDNENAICSAIAELGITRVMVAHRPQTISMANRVILLDKGSVIRDSHEVFERTSRNE</sequence>
<feature type="transmembrane region" description="Helical" evidence="8">
    <location>
        <begin position="379"/>
        <end position="397"/>
    </location>
</feature>
<evidence type="ECO:0000256" key="2">
    <source>
        <dbReference type="ARBA" id="ARBA00022475"/>
    </source>
</evidence>
<dbReference type="InterPro" id="IPR017871">
    <property type="entry name" value="ABC_transporter-like_CS"/>
</dbReference>
<dbReference type="Pfam" id="PF00005">
    <property type="entry name" value="ABC_tran"/>
    <property type="match status" value="1"/>
</dbReference>
<dbReference type="SMART" id="SM00382">
    <property type="entry name" value="AAA"/>
    <property type="match status" value="1"/>
</dbReference>
<evidence type="ECO:0000313" key="12">
    <source>
        <dbReference type="EMBL" id="WEF34695.1"/>
    </source>
</evidence>
<dbReference type="PROSITE" id="PS50929">
    <property type="entry name" value="ABC_TM1F"/>
    <property type="match status" value="1"/>
</dbReference>
<keyword evidence="6 8" id="KW-1133">Transmembrane helix</keyword>
<dbReference type="Gene3D" id="3.40.50.300">
    <property type="entry name" value="P-loop containing nucleotide triphosphate hydrolases"/>
    <property type="match status" value="1"/>
</dbReference>
<evidence type="ECO:0000256" key="3">
    <source>
        <dbReference type="ARBA" id="ARBA00022692"/>
    </source>
</evidence>
<evidence type="ECO:0000256" key="8">
    <source>
        <dbReference type="SAM" id="Phobius"/>
    </source>
</evidence>
<dbReference type="Gene3D" id="3.90.70.10">
    <property type="entry name" value="Cysteine proteinases"/>
    <property type="match status" value="1"/>
</dbReference>
<evidence type="ECO:0000259" key="10">
    <source>
        <dbReference type="PROSITE" id="PS50929"/>
    </source>
</evidence>
<dbReference type="PANTHER" id="PTHR24221">
    <property type="entry name" value="ATP-BINDING CASSETTE SUB-FAMILY B"/>
    <property type="match status" value="1"/>
</dbReference>
<feature type="domain" description="Peptidase C39" evidence="11">
    <location>
        <begin position="15"/>
        <end position="134"/>
    </location>
</feature>
<evidence type="ECO:0000259" key="9">
    <source>
        <dbReference type="PROSITE" id="PS50893"/>
    </source>
</evidence>
<dbReference type="SUPFAM" id="SSF52540">
    <property type="entry name" value="P-loop containing nucleoside triphosphate hydrolases"/>
    <property type="match status" value="1"/>
</dbReference>
<dbReference type="InterPro" id="IPR003439">
    <property type="entry name" value="ABC_transporter-like_ATP-bd"/>
</dbReference>
<evidence type="ECO:0000256" key="4">
    <source>
        <dbReference type="ARBA" id="ARBA00022741"/>
    </source>
</evidence>
<dbReference type="PROSITE" id="PS50893">
    <property type="entry name" value="ABC_TRANSPORTER_2"/>
    <property type="match status" value="1"/>
</dbReference>
<comment type="subcellular location">
    <subcellularLocation>
        <location evidence="1">Cell membrane</location>
        <topology evidence="1">Multi-pass membrane protein</topology>
    </subcellularLocation>
</comment>
<accession>A0ABY8BFJ9</accession>
<evidence type="ECO:0000259" key="11">
    <source>
        <dbReference type="PROSITE" id="PS50990"/>
    </source>
</evidence>
<feature type="transmembrane region" description="Helical" evidence="8">
    <location>
        <begin position="280"/>
        <end position="298"/>
    </location>
</feature>
<feature type="transmembrane region" description="Helical" evidence="8">
    <location>
        <begin position="164"/>
        <end position="181"/>
    </location>
</feature>
<organism evidence="12 13">
    <name type="scientific">Pseudoduganella chitinolytica</name>
    <dbReference type="NCBI Taxonomy" id="34070"/>
    <lineage>
        <taxon>Bacteria</taxon>
        <taxon>Pseudomonadati</taxon>
        <taxon>Pseudomonadota</taxon>
        <taxon>Betaproteobacteria</taxon>
        <taxon>Burkholderiales</taxon>
        <taxon>Oxalobacteraceae</taxon>
        <taxon>Telluria group</taxon>
        <taxon>Pseudoduganella</taxon>
    </lineage>
</organism>
<dbReference type="Pfam" id="PF00664">
    <property type="entry name" value="ABC_membrane"/>
    <property type="match status" value="1"/>
</dbReference>
<dbReference type="InterPro" id="IPR027417">
    <property type="entry name" value="P-loop_NTPase"/>
</dbReference>
<proteinExistence type="predicted"/>
<dbReference type="EMBL" id="CP119083">
    <property type="protein sequence ID" value="WEF34695.1"/>
    <property type="molecule type" value="Genomic_DNA"/>
</dbReference>
<dbReference type="PANTHER" id="PTHR24221:SF606">
    <property type="entry name" value="COLICIN V SECRETION-PROCESSING ATP-BINDING PROTEIN"/>
    <property type="match status" value="1"/>
</dbReference>